<accession>M2LL51</accession>
<dbReference type="AlphaFoldDB" id="M2LL51"/>
<dbReference type="HOGENOM" id="CLU_099493_2_0_1"/>
<keyword evidence="2" id="KW-0472">Membrane</keyword>
<name>M2LL51_BAUPA</name>
<feature type="non-terminal residue" evidence="3">
    <location>
        <position position="1"/>
    </location>
</feature>
<proteinExistence type="predicted"/>
<evidence type="ECO:0000313" key="4">
    <source>
        <dbReference type="Proteomes" id="UP000011761"/>
    </source>
</evidence>
<evidence type="ECO:0000256" key="1">
    <source>
        <dbReference type="SAM" id="MobiDB-lite"/>
    </source>
</evidence>
<dbReference type="EMBL" id="KB445557">
    <property type="protein sequence ID" value="EMC94997.1"/>
    <property type="molecule type" value="Genomic_DNA"/>
</dbReference>
<dbReference type="InterPro" id="IPR020999">
    <property type="entry name" value="Chitin_synth_reg_RCR"/>
</dbReference>
<feature type="region of interest" description="Disordered" evidence="1">
    <location>
        <begin position="68"/>
        <end position="130"/>
    </location>
</feature>
<dbReference type="GeneID" id="19116706"/>
<dbReference type="KEGG" id="bcom:BAUCODRAFT_72021"/>
<gene>
    <name evidence="3" type="ORF">BAUCODRAFT_72021</name>
</gene>
<keyword evidence="4" id="KW-1185">Reference proteome</keyword>
<evidence type="ECO:0000256" key="2">
    <source>
        <dbReference type="SAM" id="Phobius"/>
    </source>
</evidence>
<dbReference type="Pfam" id="PF12273">
    <property type="entry name" value="RCR"/>
    <property type="match status" value="1"/>
</dbReference>
<reference evidence="3 4" key="1">
    <citation type="journal article" date="2012" name="PLoS Pathog.">
        <title>Diverse lifestyles and strategies of plant pathogenesis encoded in the genomes of eighteen Dothideomycetes fungi.</title>
        <authorList>
            <person name="Ohm R.A."/>
            <person name="Feau N."/>
            <person name="Henrissat B."/>
            <person name="Schoch C.L."/>
            <person name="Horwitz B.A."/>
            <person name="Barry K.W."/>
            <person name="Condon B.J."/>
            <person name="Copeland A.C."/>
            <person name="Dhillon B."/>
            <person name="Glaser F."/>
            <person name="Hesse C.N."/>
            <person name="Kosti I."/>
            <person name="LaButti K."/>
            <person name="Lindquist E.A."/>
            <person name="Lucas S."/>
            <person name="Salamov A.A."/>
            <person name="Bradshaw R.E."/>
            <person name="Ciuffetti L."/>
            <person name="Hamelin R.C."/>
            <person name="Kema G.H.J."/>
            <person name="Lawrence C."/>
            <person name="Scott J.A."/>
            <person name="Spatafora J.W."/>
            <person name="Turgeon B.G."/>
            <person name="de Wit P.J.G.M."/>
            <person name="Zhong S."/>
            <person name="Goodwin S.B."/>
            <person name="Grigoriev I.V."/>
        </authorList>
    </citation>
    <scope>NUCLEOTIDE SEQUENCE [LARGE SCALE GENOMIC DNA]</scope>
    <source>
        <strain evidence="3 4">UAMH 10762</strain>
    </source>
</reference>
<organism evidence="3 4">
    <name type="scientific">Baudoinia panamericana (strain UAMH 10762)</name>
    <name type="common">Angels' share fungus</name>
    <name type="synonym">Baudoinia compniacensis (strain UAMH 10762)</name>
    <dbReference type="NCBI Taxonomy" id="717646"/>
    <lineage>
        <taxon>Eukaryota</taxon>
        <taxon>Fungi</taxon>
        <taxon>Dikarya</taxon>
        <taxon>Ascomycota</taxon>
        <taxon>Pezizomycotina</taxon>
        <taxon>Dothideomycetes</taxon>
        <taxon>Dothideomycetidae</taxon>
        <taxon>Mycosphaerellales</taxon>
        <taxon>Teratosphaeriaceae</taxon>
        <taxon>Baudoinia</taxon>
    </lineage>
</organism>
<dbReference type="RefSeq" id="XP_007677532.1">
    <property type="nucleotide sequence ID" value="XM_007679342.1"/>
</dbReference>
<keyword evidence="2" id="KW-1133">Transmembrane helix</keyword>
<protein>
    <submittedName>
        <fullName evidence="3">Uncharacterized protein</fullName>
    </submittedName>
</protein>
<sequence length="130" mass="14409">GIAVRYAVVAVLFAAILLFFVGGYLHARHRIRKGLPPLRYHKWMVQQRMIYVQSAPMTHNRYSAHDGYAMEHYPPPPPAYTAGDAPPPVYQPPDSNKPTEQSTVHVQPLASTPTLEAESSGRSPTAGPRH</sequence>
<dbReference type="Proteomes" id="UP000011761">
    <property type="component" value="Unassembled WGS sequence"/>
</dbReference>
<dbReference type="OrthoDB" id="5400539at2759"/>
<dbReference type="OMA" id="YLHARHR"/>
<feature type="compositionally biased region" description="Polar residues" evidence="1">
    <location>
        <begin position="93"/>
        <end position="114"/>
    </location>
</feature>
<dbReference type="eggNOG" id="ENOG502SWNK">
    <property type="taxonomic scope" value="Eukaryota"/>
</dbReference>
<keyword evidence="2" id="KW-0812">Transmembrane</keyword>
<evidence type="ECO:0000313" key="3">
    <source>
        <dbReference type="EMBL" id="EMC94997.1"/>
    </source>
</evidence>
<feature type="transmembrane region" description="Helical" evidence="2">
    <location>
        <begin position="6"/>
        <end position="25"/>
    </location>
</feature>
<feature type="compositionally biased region" description="Pro residues" evidence="1">
    <location>
        <begin position="73"/>
        <end position="91"/>
    </location>
</feature>